<evidence type="ECO:0000256" key="14">
    <source>
        <dbReference type="HAMAP-Rule" id="MF_01452"/>
    </source>
</evidence>
<reference evidence="16 17" key="1">
    <citation type="submission" date="2019-03" db="EMBL/GenBank/DDBJ databases">
        <title>Cohnella endophytica sp. nov., a novel endophytic bacterium isolated from bark of Sonneratia apetala.</title>
        <authorList>
            <person name="Tuo L."/>
        </authorList>
    </citation>
    <scope>NUCLEOTIDE SEQUENCE [LARGE SCALE GENOMIC DNA]</scope>
    <source>
        <strain evidence="16 17">CCTCC AB 208254</strain>
    </source>
</reference>
<evidence type="ECO:0000256" key="4">
    <source>
        <dbReference type="ARBA" id="ARBA00022741"/>
    </source>
</evidence>
<feature type="binding site" evidence="14">
    <location>
        <position position="1132"/>
    </location>
    <ligand>
        <name>[4Fe-4S] cluster</name>
        <dbReference type="ChEBI" id="CHEBI:49883"/>
    </ligand>
</feature>
<dbReference type="Pfam" id="PF12705">
    <property type="entry name" value="PDDEXK_1"/>
    <property type="match status" value="1"/>
</dbReference>
<gene>
    <name evidence="14 16" type="primary">addB</name>
    <name evidence="16" type="ORF">E2980_00880</name>
</gene>
<dbReference type="GO" id="GO:0003690">
    <property type="term" value="F:double-stranded DNA binding"/>
    <property type="evidence" value="ECO:0007669"/>
    <property type="project" value="UniProtKB-UniRule"/>
</dbReference>
<feature type="binding site" evidence="14">
    <location>
        <position position="1135"/>
    </location>
    <ligand>
        <name>[4Fe-4S] cluster</name>
        <dbReference type="ChEBI" id="CHEBI:49883"/>
    </ligand>
</feature>
<protein>
    <recommendedName>
        <fullName evidence="14">ATP-dependent helicase/deoxyribonuclease subunit B</fullName>
        <ecNumber evidence="14">3.1.-.-</ecNumber>
    </recommendedName>
    <alternativeName>
        <fullName evidence="14">ATP-dependent helicase/nuclease subunit AddB</fullName>
    </alternativeName>
</protein>
<evidence type="ECO:0000256" key="8">
    <source>
        <dbReference type="ARBA" id="ARBA00022839"/>
    </source>
</evidence>
<keyword evidence="17" id="KW-1185">Reference proteome</keyword>
<dbReference type="PANTHER" id="PTHR30591">
    <property type="entry name" value="RECBCD ENZYME SUBUNIT RECC"/>
    <property type="match status" value="1"/>
</dbReference>
<evidence type="ECO:0000256" key="10">
    <source>
        <dbReference type="ARBA" id="ARBA00023004"/>
    </source>
</evidence>
<name>A0A4Y8M950_9BACL</name>
<dbReference type="InterPro" id="IPR049035">
    <property type="entry name" value="ADDB_N"/>
</dbReference>
<dbReference type="SUPFAM" id="SSF52540">
    <property type="entry name" value="P-loop containing nucleoside triphosphate hydrolases"/>
    <property type="match status" value="1"/>
</dbReference>
<keyword evidence="9 14" id="KW-0067">ATP-binding</keyword>
<evidence type="ECO:0000313" key="16">
    <source>
        <dbReference type="EMBL" id="TFE31665.1"/>
    </source>
</evidence>
<dbReference type="Proteomes" id="UP000297900">
    <property type="component" value="Unassembled WGS sequence"/>
</dbReference>
<keyword evidence="10 14" id="KW-0408">Iron</keyword>
<evidence type="ECO:0000256" key="9">
    <source>
        <dbReference type="ARBA" id="ARBA00022840"/>
    </source>
</evidence>
<comment type="miscellaneous">
    <text evidence="14">Despite having conserved helicase domains, this subunit does not have helicase activity.</text>
</comment>
<comment type="cofactor">
    <cofactor evidence="14">
        <name>Mg(2+)</name>
        <dbReference type="ChEBI" id="CHEBI:18420"/>
    </cofactor>
</comment>
<dbReference type="GO" id="GO:0000724">
    <property type="term" value="P:double-strand break repair via homologous recombination"/>
    <property type="evidence" value="ECO:0007669"/>
    <property type="project" value="UniProtKB-UniRule"/>
</dbReference>
<dbReference type="NCBIfam" id="TIGR02773">
    <property type="entry name" value="addB_Gpos"/>
    <property type="match status" value="1"/>
</dbReference>
<sequence length="1178" mass="131923">MSLRLITGRSGSGKTRLCLDEIRGKLQQDPLGAQLLWIVPEQATFQAEYAMVTTPGMTGFMRAQVLSFRRLAFRVMQETGGSAVVPIHDNGKAMLLHKILEARRESLRLFRGGKAESGLISRINELLTEMKRYGVDSAKLSEQAEAAAQRADSRMESQLLTDKLHDLSLIYSEMERELIGHWLDGEDMLSWLAKGTAKCSFLEGAEIWLDGFHGYTPSEYAVLEALLRKAVRVSVTLCVDQPYGAGERPDELDVFHPTAETSAQLCEMAQAAGVKLETPVELDPEVAPRFIENPMLAFLDRNWGNRKRWEGDSAILRPDHPNCGISLHQAVNRRAEAEAVARDMLYRVREQGSRWRDMAVFVRRMDDYSDLLAAVFDDYGIPYYLDGKSTVSHHPFVEFVRSALECVTGGWKAEAVFRCAKTDLLGTPERHVSRDEIDRLENYALAVGIDGWRWHSAQSWFPLYRGDIEEEAASSGGNEAMQKLIEVRDALLKPLLALEERMKSAKSVRELCESLFDFLEMTGAADKLETWSMEDNSAGKPGRMAVHRPLWDAVINLLDQLVELMGEQSPDQSLFTGMVDSGLEELKLGAVPPSLDGVLVGSPERTRSDRIKVLYLLGANDGLMPMRISENGLLAEEERERLAVTGLSLAPGSKRRLLDEAFLAYLTLTTASHHLWVSYAVADEEGQGLLPSEWIGKLRKRFPGIPVRQVAAEPQETQSEEEQLEYAVHPGRAMTHLLTRLRSWRQGEAISGGWWSVYNWLIEQEGWRNRLASLISSLNYTNEEKPLAPETSRLLYGDRLLASVSRMERFIACPFQHFAVHGLKLQERRLFRVDSPDIGQLFHAALRQTTEKLFAEGPAGLDAMRWQIEAAAAVDKLLPRIQSQILLSSHRHQVMARKLRDIVKQASAILGEHAALSAFKPVGLEMSFGPNGLLPPLSLELDGGRWMDIAGKIDRVDAAQSSSGLLLRIMDYKSSAMKLKLDEVAHGLSLQMLTYLDVVVSHAPHWLGQAAKPAGVLYFHVQNPLLLTPNGMAKEEARNALFKQYRMQGLLLSDGESVKLMDESLNQASKSAVVPVEFKKDGTFSARSQVANQSEWEVLRGSVRSQIRRIGKRIIDGDVAIAPYRLDKRSPCTYCDFRPVCHFDSQMEGNTYQALSKSGSREELWQRLADSAKGREPH</sequence>
<dbReference type="InterPro" id="IPR014017">
    <property type="entry name" value="DNA_helicase_UvrD-like_C"/>
</dbReference>
<keyword evidence="1 14" id="KW-0004">4Fe-4S</keyword>
<comment type="cofactor">
    <cofactor evidence="14">
        <name>[4Fe-4S] cluster</name>
        <dbReference type="ChEBI" id="CHEBI:49883"/>
    </cofactor>
    <text evidence="14">Binds 1 [4Fe-4S] cluster.</text>
</comment>
<feature type="domain" description="UvrD-like helicase C-terminal" evidence="15">
    <location>
        <begin position="281"/>
        <end position="596"/>
    </location>
</feature>
<dbReference type="OrthoDB" id="9758506at2"/>
<dbReference type="PANTHER" id="PTHR30591:SF1">
    <property type="entry name" value="RECBCD ENZYME SUBUNIT RECC"/>
    <property type="match status" value="1"/>
</dbReference>
<feature type="binding site" evidence="14">
    <location>
        <position position="1141"/>
    </location>
    <ligand>
        <name>[4Fe-4S] cluster</name>
        <dbReference type="ChEBI" id="CHEBI:49883"/>
    </ligand>
</feature>
<keyword evidence="12 14" id="KW-0238">DNA-binding</keyword>
<keyword evidence="5 14" id="KW-0227">DNA damage</keyword>
<proteinExistence type="inferred from homology"/>
<evidence type="ECO:0000256" key="12">
    <source>
        <dbReference type="ARBA" id="ARBA00023125"/>
    </source>
</evidence>
<comment type="similarity">
    <text evidence="14">Belongs to the helicase family. AddB/RexB type 1 subfamily.</text>
</comment>
<comment type="function">
    <text evidence="14">The heterodimer acts as both an ATP-dependent DNA helicase and an ATP-dependent, dual-direction single-stranded exonuclease. Recognizes the chi site generating a DNA molecule suitable for the initiation of homologous recombination. The AddB subunit has 5' -&gt; 3' nuclease activity but not helicase activity.</text>
</comment>
<evidence type="ECO:0000256" key="2">
    <source>
        <dbReference type="ARBA" id="ARBA00022722"/>
    </source>
</evidence>
<dbReference type="GO" id="GO:0008409">
    <property type="term" value="F:5'-3' exonuclease activity"/>
    <property type="evidence" value="ECO:0007669"/>
    <property type="project" value="UniProtKB-UniRule"/>
</dbReference>
<organism evidence="16 17">
    <name type="scientific">Cohnella luojiensis</name>
    <dbReference type="NCBI Taxonomy" id="652876"/>
    <lineage>
        <taxon>Bacteria</taxon>
        <taxon>Bacillati</taxon>
        <taxon>Bacillota</taxon>
        <taxon>Bacilli</taxon>
        <taxon>Bacillales</taxon>
        <taxon>Paenibacillaceae</taxon>
        <taxon>Cohnella</taxon>
    </lineage>
</organism>
<dbReference type="PROSITE" id="PS51217">
    <property type="entry name" value="UVRD_HELICASE_CTER"/>
    <property type="match status" value="1"/>
</dbReference>
<dbReference type="GO" id="GO:0051539">
    <property type="term" value="F:4 iron, 4 sulfur cluster binding"/>
    <property type="evidence" value="ECO:0007669"/>
    <property type="project" value="UniProtKB-KW"/>
</dbReference>
<dbReference type="Gene3D" id="3.40.50.300">
    <property type="entry name" value="P-loop containing nucleotide triphosphate hydrolases"/>
    <property type="match status" value="4"/>
</dbReference>
<dbReference type="InterPro" id="IPR038726">
    <property type="entry name" value="PDDEXK_AddAB-type"/>
</dbReference>
<evidence type="ECO:0000256" key="7">
    <source>
        <dbReference type="ARBA" id="ARBA00022806"/>
    </source>
</evidence>
<comment type="caution">
    <text evidence="16">The sequence shown here is derived from an EMBL/GenBank/DDBJ whole genome shotgun (WGS) entry which is preliminary data.</text>
</comment>
<dbReference type="Pfam" id="PF21445">
    <property type="entry name" value="ADDB_N"/>
    <property type="match status" value="1"/>
</dbReference>
<keyword evidence="6 14" id="KW-0378">Hydrolase</keyword>
<comment type="subunit">
    <text evidence="14">Heterodimer of AddA and AddB.</text>
</comment>
<evidence type="ECO:0000259" key="15">
    <source>
        <dbReference type="PROSITE" id="PS51217"/>
    </source>
</evidence>
<keyword evidence="3 14" id="KW-0479">Metal-binding</keyword>
<dbReference type="EC" id="3.1.-.-" evidence="14"/>
<dbReference type="InterPro" id="IPR014140">
    <property type="entry name" value="DNA_helicase_suAddB"/>
</dbReference>
<keyword evidence="8 14" id="KW-0269">Exonuclease</keyword>
<dbReference type="RefSeq" id="WP_135150235.1">
    <property type="nucleotide sequence ID" value="NZ_SOMN01000001.1"/>
</dbReference>
<evidence type="ECO:0000256" key="1">
    <source>
        <dbReference type="ARBA" id="ARBA00022485"/>
    </source>
</evidence>
<dbReference type="GO" id="GO:0005524">
    <property type="term" value="F:ATP binding"/>
    <property type="evidence" value="ECO:0007669"/>
    <property type="project" value="UniProtKB-UniRule"/>
</dbReference>
<dbReference type="InterPro" id="IPR027417">
    <property type="entry name" value="P-loop_NTPase"/>
</dbReference>
<evidence type="ECO:0000313" key="17">
    <source>
        <dbReference type="Proteomes" id="UP000297900"/>
    </source>
</evidence>
<dbReference type="AlphaFoldDB" id="A0A4Y8M950"/>
<dbReference type="Gene3D" id="6.10.140.1030">
    <property type="match status" value="1"/>
</dbReference>
<evidence type="ECO:0000256" key="11">
    <source>
        <dbReference type="ARBA" id="ARBA00023014"/>
    </source>
</evidence>
<accession>A0A4Y8M950</accession>
<evidence type="ECO:0000256" key="13">
    <source>
        <dbReference type="ARBA" id="ARBA00023204"/>
    </source>
</evidence>
<dbReference type="GO" id="GO:0004386">
    <property type="term" value="F:helicase activity"/>
    <property type="evidence" value="ECO:0007669"/>
    <property type="project" value="UniProtKB-KW"/>
</dbReference>
<keyword evidence="13 14" id="KW-0234">DNA repair</keyword>
<keyword evidence="11 14" id="KW-0411">Iron-sulfur</keyword>
<dbReference type="GO" id="GO:0046872">
    <property type="term" value="F:metal ion binding"/>
    <property type="evidence" value="ECO:0007669"/>
    <property type="project" value="UniProtKB-KW"/>
</dbReference>
<keyword evidence="4 14" id="KW-0547">Nucleotide-binding</keyword>
<keyword evidence="2 14" id="KW-0540">Nuclease</keyword>
<keyword evidence="7 14" id="KW-0347">Helicase</keyword>
<dbReference type="EMBL" id="SOMN01000001">
    <property type="protein sequence ID" value="TFE31665.1"/>
    <property type="molecule type" value="Genomic_DNA"/>
</dbReference>
<evidence type="ECO:0000256" key="6">
    <source>
        <dbReference type="ARBA" id="ARBA00022801"/>
    </source>
</evidence>
<feature type="binding site" evidence="14">
    <location>
        <position position="813"/>
    </location>
    <ligand>
        <name>[4Fe-4S] cluster</name>
        <dbReference type="ChEBI" id="CHEBI:49883"/>
    </ligand>
</feature>
<evidence type="ECO:0000256" key="3">
    <source>
        <dbReference type="ARBA" id="ARBA00022723"/>
    </source>
</evidence>
<dbReference type="HAMAP" id="MF_01452">
    <property type="entry name" value="AddB_type1"/>
    <property type="match status" value="1"/>
</dbReference>
<evidence type="ECO:0000256" key="5">
    <source>
        <dbReference type="ARBA" id="ARBA00022763"/>
    </source>
</evidence>